<dbReference type="Gene3D" id="6.10.340.10">
    <property type="match status" value="1"/>
</dbReference>
<dbReference type="InterPro" id="IPR000700">
    <property type="entry name" value="PAS-assoc_C"/>
</dbReference>
<keyword evidence="1" id="KW-0472">Membrane</keyword>
<dbReference type="SMART" id="SM00304">
    <property type="entry name" value="HAMP"/>
    <property type="match status" value="1"/>
</dbReference>
<dbReference type="PROSITE" id="PS50112">
    <property type="entry name" value="PAS"/>
    <property type="match status" value="1"/>
</dbReference>
<feature type="domain" description="GGDEF" evidence="6">
    <location>
        <begin position="623"/>
        <end position="769"/>
    </location>
</feature>
<dbReference type="STRING" id="81479.RA876_15350"/>
<dbReference type="InterPro" id="IPR003660">
    <property type="entry name" value="HAMP_dom"/>
</dbReference>
<keyword evidence="8" id="KW-1185">Reference proteome</keyword>
<dbReference type="Pfam" id="PF00563">
    <property type="entry name" value="EAL"/>
    <property type="match status" value="1"/>
</dbReference>
<dbReference type="Proteomes" id="UP000185911">
    <property type="component" value="Unassembled WGS sequence"/>
</dbReference>
<dbReference type="InterPro" id="IPR035965">
    <property type="entry name" value="PAS-like_dom_sf"/>
</dbReference>
<gene>
    <name evidence="7" type="ORF">BLL52_0261</name>
</gene>
<dbReference type="CDD" id="cd00130">
    <property type="entry name" value="PAS"/>
    <property type="match status" value="2"/>
</dbReference>
<evidence type="ECO:0000259" key="4">
    <source>
        <dbReference type="PROSITE" id="PS50883"/>
    </source>
</evidence>
<dbReference type="GO" id="GO:0016020">
    <property type="term" value="C:membrane"/>
    <property type="evidence" value="ECO:0007669"/>
    <property type="project" value="InterPro"/>
</dbReference>
<dbReference type="Gene3D" id="3.30.450.20">
    <property type="entry name" value="PAS domain"/>
    <property type="match status" value="3"/>
</dbReference>
<dbReference type="AlphaFoldDB" id="A0A1Q8YL18"/>
<dbReference type="InterPro" id="IPR035919">
    <property type="entry name" value="EAL_sf"/>
</dbReference>
<dbReference type="SUPFAM" id="SSF141868">
    <property type="entry name" value="EAL domain-like"/>
    <property type="match status" value="1"/>
</dbReference>
<dbReference type="NCBIfam" id="TIGR00254">
    <property type="entry name" value="GGDEF"/>
    <property type="match status" value="1"/>
</dbReference>
<evidence type="ECO:0000313" key="7">
    <source>
        <dbReference type="EMBL" id="OLP08653.1"/>
    </source>
</evidence>
<dbReference type="PROSITE" id="PS50887">
    <property type="entry name" value="GGDEF"/>
    <property type="match status" value="1"/>
</dbReference>
<sequence length="1043" mass="114979">MLIFALPAGGGIAWYAINARDIARQEAYKKVEIIVGDVSKNLGLMLRDYERLLKAVASEYQGNPPVVAKNFNPGQLLHTDPLVIRLGVRDLQANLIDASLTDALPAEEALKFSWVQQGVQSETFAVSGAVQEPLSGRWAVMLTYPVRDAQGTRTGFVNLSLDLLSLNERLLASIPSNVVVPVLDRTDQYLLRSADALDMIGKTLPQNIADALRWKVKGFATSSDLQGVTRLYAVASIPSAGWRVFAGMTEVDVLAPAQKTFRYIVTVGMTMLLMLVALAWMMANAIARPVRDLAETARKIAIGQEGARAPVAGPAEVAEVAREFNQMLDTRKLAEQKLVEREFLLRESQRVGRIGSYALDLATNQWISSEVLDQIFGLELQDQRSKASWSALVHPEDRAGMLHYLLHDVVEMRKPFDREYRVVRPIDGDTRWVWGLGELSFNELDQPVKMIGTVQDITERKKAEVRQQLAASVFTHAREGITITDPSGTIIDVNDMFTQITGYSRKEALGQNPRFLQSGRQDKAFYVAMWHDLTTQGHWSAEIWNRRKSGEVYAEILTISAVRDDQGNTLHYVALFSDITAIKAHQKQLEHMAHYDTLTGLPNRLLLSDRLRQAIAQGQRRDKALAVVYLDLDNIKAVNDTHGHEAGDAVLMALSEAMQNALREGDTLARLGGDEFVAVLVDLDTNLDCIPVIERLLAAASTVVELPASTVVEGDKSAQSGQSIQVTASIGVTFYPQDNVDAEVMLRHADQAMYLAKQGGKNRYHLFDIARDAAVQTRHDAVQRISDALAQGEFVLYYQPKVNMRTGEVIGAEALIRWQHPERGLVPPGDFLPTIEDHPISIALGEWVIDTALAQMGAWRAQGLDLVVSVNIDALQLQQANFPEQLHDILTQHPDVPPQCLQLEILETSALEDIARAAAVMHACRAMGVAFAVDDFGTGYSSLTYLKYLPADVLKIDQSFIRNMTDNPDDLAIVRGVIGLAEVFHRQVIAEGVETRTHGDLLLSIGCDLAQGYGVARPMPADALPAWALQWREGGGLLASSPS</sequence>
<evidence type="ECO:0000259" key="3">
    <source>
        <dbReference type="PROSITE" id="PS50113"/>
    </source>
</evidence>
<dbReference type="Pfam" id="PF13426">
    <property type="entry name" value="PAS_9"/>
    <property type="match status" value="1"/>
</dbReference>
<feature type="domain" description="HAMP" evidence="5">
    <location>
        <begin position="284"/>
        <end position="336"/>
    </location>
</feature>
<dbReference type="InterPro" id="IPR013655">
    <property type="entry name" value="PAS_fold_3"/>
</dbReference>
<reference evidence="7 8" key="1">
    <citation type="submission" date="2017-01" db="EMBL/GenBank/DDBJ databases">
        <title>Genome sequence of Rhodoferax antarcticus ANT.BR, a psychrophilic purple nonsulfur bacterium from an Antarctic microbial mat.</title>
        <authorList>
            <person name="Baker J."/>
            <person name="Riester C."/>
            <person name="Skinner B."/>
            <person name="Newell A."/>
            <person name="Swingley W."/>
            <person name="Madigan M."/>
            <person name="Jung D."/>
            <person name="Asao M."/>
            <person name="Chen M."/>
            <person name="Loughlin P."/>
            <person name="Pan H."/>
            <person name="Lin S."/>
            <person name="Li N."/>
            <person name="Shaw J."/>
            <person name="Prado M."/>
            <person name="Sherman C."/>
            <person name="Li X."/>
            <person name="Tang J."/>
            <person name="Blankenship R."/>
            <person name="Zhao T."/>
            <person name="Touchman J."/>
            <person name="Sattley M."/>
        </authorList>
    </citation>
    <scope>NUCLEOTIDE SEQUENCE [LARGE SCALE GENOMIC DNA]</scope>
    <source>
        <strain evidence="7 8">ANT.BR</strain>
    </source>
</reference>
<evidence type="ECO:0000256" key="1">
    <source>
        <dbReference type="SAM" id="Phobius"/>
    </source>
</evidence>
<comment type="caution">
    <text evidence="7">The sequence shown here is derived from an EMBL/GenBank/DDBJ whole genome shotgun (WGS) entry which is preliminary data.</text>
</comment>
<protein>
    <submittedName>
        <fullName evidence="7">PAS/PAC, EAL, HAMP domain-containing diguanylate cyclase/phosphodiesterase</fullName>
    </submittedName>
</protein>
<keyword evidence="1" id="KW-1133">Transmembrane helix</keyword>
<dbReference type="PROSITE" id="PS50883">
    <property type="entry name" value="EAL"/>
    <property type="match status" value="1"/>
</dbReference>
<dbReference type="CDD" id="cd01949">
    <property type="entry name" value="GGDEF"/>
    <property type="match status" value="1"/>
</dbReference>
<dbReference type="InterPro" id="IPR000014">
    <property type="entry name" value="PAS"/>
</dbReference>
<keyword evidence="1" id="KW-0812">Transmembrane</keyword>
<dbReference type="SMART" id="SM00052">
    <property type="entry name" value="EAL"/>
    <property type="match status" value="1"/>
</dbReference>
<evidence type="ECO:0000259" key="2">
    <source>
        <dbReference type="PROSITE" id="PS50112"/>
    </source>
</evidence>
<dbReference type="PROSITE" id="PS50885">
    <property type="entry name" value="HAMP"/>
    <property type="match status" value="1"/>
</dbReference>
<dbReference type="Pfam" id="PF00672">
    <property type="entry name" value="HAMP"/>
    <property type="match status" value="1"/>
</dbReference>
<dbReference type="Gene3D" id="3.20.20.450">
    <property type="entry name" value="EAL domain"/>
    <property type="match status" value="1"/>
</dbReference>
<dbReference type="SMART" id="SM00091">
    <property type="entry name" value="PAS"/>
    <property type="match status" value="2"/>
</dbReference>
<feature type="transmembrane region" description="Helical" evidence="1">
    <location>
        <begin position="263"/>
        <end position="283"/>
    </location>
</feature>
<organism evidence="7 8">
    <name type="scientific">Rhodoferax antarcticus ANT.BR</name>
    <dbReference type="NCBI Taxonomy" id="1111071"/>
    <lineage>
        <taxon>Bacteria</taxon>
        <taxon>Pseudomonadati</taxon>
        <taxon>Pseudomonadota</taxon>
        <taxon>Betaproteobacteria</taxon>
        <taxon>Burkholderiales</taxon>
        <taxon>Comamonadaceae</taxon>
        <taxon>Rhodoferax</taxon>
    </lineage>
</organism>
<dbReference type="GO" id="GO:0007165">
    <property type="term" value="P:signal transduction"/>
    <property type="evidence" value="ECO:0007669"/>
    <property type="project" value="InterPro"/>
</dbReference>
<name>A0A1Q8YL18_9BURK</name>
<dbReference type="RefSeq" id="WP_075584897.1">
    <property type="nucleotide sequence ID" value="NZ_MSYM01000001.1"/>
</dbReference>
<dbReference type="InterPro" id="IPR052155">
    <property type="entry name" value="Biofilm_reg_signaling"/>
</dbReference>
<dbReference type="SUPFAM" id="SSF55785">
    <property type="entry name" value="PYP-like sensor domain (PAS domain)"/>
    <property type="match status" value="2"/>
</dbReference>
<proteinExistence type="predicted"/>
<dbReference type="InterPro" id="IPR000160">
    <property type="entry name" value="GGDEF_dom"/>
</dbReference>
<evidence type="ECO:0000313" key="8">
    <source>
        <dbReference type="Proteomes" id="UP000185911"/>
    </source>
</evidence>
<evidence type="ECO:0000259" key="5">
    <source>
        <dbReference type="PROSITE" id="PS50885"/>
    </source>
</evidence>
<feature type="domain" description="PAC" evidence="3">
    <location>
        <begin position="416"/>
        <end position="469"/>
    </location>
</feature>
<dbReference type="CDD" id="cd06225">
    <property type="entry name" value="HAMP"/>
    <property type="match status" value="1"/>
</dbReference>
<dbReference type="SMART" id="SM00267">
    <property type="entry name" value="GGDEF"/>
    <property type="match status" value="1"/>
</dbReference>
<dbReference type="SUPFAM" id="SSF55073">
    <property type="entry name" value="Nucleotide cyclase"/>
    <property type="match status" value="1"/>
</dbReference>
<dbReference type="Gene3D" id="3.30.70.270">
    <property type="match status" value="1"/>
</dbReference>
<dbReference type="InterPro" id="IPR043128">
    <property type="entry name" value="Rev_trsase/Diguanyl_cyclase"/>
</dbReference>
<dbReference type="CDD" id="cd01948">
    <property type="entry name" value="EAL"/>
    <property type="match status" value="1"/>
</dbReference>
<dbReference type="SMART" id="SM00086">
    <property type="entry name" value="PAC"/>
    <property type="match status" value="2"/>
</dbReference>
<dbReference type="FunFam" id="3.30.70.270:FF:000001">
    <property type="entry name" value="Diguanylate cyclase domain protein"/>
    <property type="match status" value="1"/>
</dbReference>
<feature type="domain" description="PAS" evidence="2">
    <location>
        <begin position="466"/>
        <end position="512"/>
    </location>
</feature>
<dbReference type="PANTHER" id="PTHR44757:SF2">
    <property type="entry name" value="BIOFILM ARCHITECTURE MAINTENANCE PROTEIN MBAA"/>
    <property type="match status" value="1"/>
</dbReference>
<dbReference type="InterPro" id="IPR001610">
    <property type="entry name" value="PAC"/>
</dbReference>
<dbReference type="NCBIfam" id="TIGR00229">
    <property type="entry name" value="sensory_box"/>
    <property type="match status" value="2"/>
</dbReference>
<evidence type="ECO:0000259" key="6">
    <source>
        <dbReference type="PROSITE" id="PS50887"/>
    </source>
</evidence>
<dbReference type="PROSITE" id="PS50113">
    <property type="entry name" value="PAC"/>
    <property type="match status" value="2"/>
</dbReference>
<dbReference type="GO" id="GO:0003824">
    <property type="term" value="F:catalytic activity"/>
    <property type="evidence" value="ECO:0007669"/>
    <property type="project" value="UniProtKB-ARBA"/>
</dbReference>
<dbReference type="PANTHER" id="PTHR44757">
    <property type="entry name" value="DIGUANYLATE CYCLASE DGCP"/>
    <property type="match status" value="1"/>
</dbReference>
<dbReference type="EMBL" id="MSYM01000001">
    <property type="protein sequence ID" value="OLP08653.1"/>
    <property type="molecule type" value="Genomic_DNA"/>
</dbReference>
<feature type="domain" description="PAC" evidence="3">
    <location>
        <begin position="539"/>
        <end position="591"/>
    </location>
</feature>
<dbReference type="Pfam" id="PF00990">
    <property type="entry name" value="GGDEF"/>
    <property type="match status" value="1"/>
</dbReference>
<dbReference type="Gene3D" id="2.10.70.100">
    <property type="match status" value="1"/>
</dbReference>
<accession>A0A1Q8YL18</accession>
<dbReference type="Pfam" id="PF08447">
    <property type="entry name" value="PAS_3"/>
    <property type="match status" value="1"/>
</dbReference>
<feature type="domain" description="EAL" evidence="4">
    <location>
        <begin position="778"/>
        <end position="1032"/>
    </location>
</feature>
<dbReference type="InterPro" id="IPR001633">
    <property type="entry name" value="EAL_dom"/>
</dbReference>
<dbReference type="InterPro" id="IPR029787">
    <property type="entry name" value="Nucleotide_cyclase"/>
</dbReference>